<feature type="compositionally biased region" description="Low complexity" evidence="1">
    <location>
        <begin position="207"/>
        <end position="222"/>
    </location>
</feature>
<accession>A0AAU9Y4Y5</accession>
<comment type="caution">
    <text evidence="2">The sequence shown here is derived from an EMBL/GenBank/DDBJ whole genome shotgun (WGS) entry which is preliminary data.</text>
</comment>
<feature type="region of interest" description="Disordered" evidence="1">
    <location>
        <begin position="197"/>
        <end position="222"/>
    </location>
</feature>
<evidence type="ECO:0000313" key="3">
    <source>
        <dbReference type="Proteomes" id="UP001159428"/>
    </source>
</evidence>
<keyword evidence="3" id="KW-1185">Reference proteome</keyword>
<evidence type="ECO:0000313" key="2">
    <source>
        <dbReference type="EMBL" id="CAH3168582.1"/>
    </source>
</evidence>
<dbReference type="Proteomes" id="UP001159428">
    <property type="component" value="Unassembled WGS sequence"/>
</dbReference>
<gene>
    <name evidence="2" type="ORF">PMEA_00009323</name>
</gene>
<name>A0AAU9Y4Y5_9CNID</name>
<dbReference type="AlphaFoldDB" id="A0AAU9Y4Y5"/>
<organism evidence="2 3">
    <name type="scientific">Pocillopora meandrina</name>
    <dbReference type="NCBI Taxonomy" id="46732"/>
    <lineage>
        <taxon>Eukaryota</taxon>
        <taxon>Metazoa</taxon>
        <taxon>Cnidaria</taxon>
        <taxon>Anthozoa</taxon>
        <taxon>Hexacorallia</taxon>
        <taxon>Scleractinia</taxon>
        <taxon>Astrocoeniina</taxon>
        <taxon>Pocilloporidae</taxon>
        <taxon>Pocillopora</taxon>
    </lineage>
</organism>
<sequence length="311" mass="35143">MKHIKPISGVNKLVEAIHDIIQNKQQCQTVEYDIQFICCSCDISENERENMTRKQKKNMYMTAWNLLQKKVYGIDKKKLFHKRKEKYQSMDATKKKKLFQKCTEKYESMDTEAKRDLLNKRKERIKVKATSIESRIKPFKKKMREGPYFICTLYNRILYKKIGPQCGQQAQQRQDTMEMMIAKKIIVPIIAPAIAPPLQPQYDDEQTPPQQSSPTSQSESYVQRTTNACATTALLTNATIEGGRTGTSGPTTDAFVITALFVRPTLAVGRTVVTSLSTDSICTTGLTIGTIAFEGTVGSTSQGKETDEKKA</sequence>
<reference evidence="2 3" key="1">
    <citation type="submission" date="2022-05" db="EMBL/GenBank/DDBJ databases">
        <authorList>
            <consortium name="Genoscope - CEA"/>
            <person name="William W."/>
        </authorList>
    </citation>
    <scope>NUCLEOTIDE SEQUENCE [LARGE SCALE GENOMIC DNA]</scope>
</reference>
<protein>
    <submittedName>
        <fullName evidence="2">Uncharacterized protein</fullName>
    </submittedName>
</protein>
<proteinExistence type="predicted"/>
<evidence type="ECO:0000256" key="1">
    <source>
        <dbReference type="SAM" id="MobiDB-lite"/>
    </source>
</evidence>
<dbReference type="EMBL" id="CALNXJ010000183">
    <property type="protein sequence ID" value="CAH3168582.1"/>
    <property type="molecule type" value="Genomic_DNA"/>
</dbReference>